<reference evidence="2 3" key="1">
    <citation type="submission" date="2016-03" db="EMBL/GenBank/DDBJ databases">
        <title>Cyphomyrmex costatus WGS genome.</title>
        <authorList>
            <person name="Nygaard S."/>
            <person name="Hu H."/>
            <person name="Boomsma J."/>
            <person name="Zhang G."/>
        </authorList>
    </citation>
    <scope>NUCLEOTIDE SEQUENCE [LARGE SCALE GENOMIC DNA]</scope>
    <source>
        <strain evidence="2">MS0001</strain>
        <tissue evidence="2">Whole body</tissue>
    </source>
</reference>
<protein>
    <recommendedName>
        <fullName evidence="4">Secreted protein</fullName>
    </recommendedName>
</protein>
<evidence type="ECO:0000313" key="3">
    <source>
        <dbReference type="Proteomes" id="UP000078542"/>
    </source>
</evidence>
<name>A0A195D7E8_9HYME</name>
<evidence type="ECO:0000313" key="2">
    <source>
        <dbReference type="EMBL" id="KYN08801.1"/>
    </source>
</evidence>
<accession>A0A195D7E8</accession>
<dbReference type="Proteomes" id="UP000078542">
    <property type="component" value="Unassembled WGS sequence"/>
</dbReference>
<proteinExistence type="predicted"/>
<keyword evidence="1" id="KW-0732">Signal</keyword>
<feature type="signal peptide" evidence="1">
    <location>
        <begin position="1"/>
        <end position="20"/>
    </location>
</feature>
<dbReference type="AlphaFoldDB" id="A0A195D7E8"/>
<gene>
    <name evidence="2" type="ORF">ALC62_00257</name>
</gene>
<sequence>MKCLLAFYCALPVWSRASFGTQLGNHPPGMIGPRLLGVDKSVSSIRVTVIKCFRGCTRLLAAAATTKIYVASVETMPREPMICEKGHICISTATHVSPTKGEAFMSRANGRYNRGCYIESKLHPMRRWFLLLCENLQRSVPPPQTKNRVKSVRSAKPVLTFAHTLVTLALFEATPPISFTADYTGHDRSGSPGRKALIIISRGEISTTPFDRIKRVKANAMGLVTLMSLKRWSRSSQANRRVREPPKMVIMSADCVRSPELSSTTDHFVWQKHACSIYIRPFFFTHAFFLSVRSIRGLSITVKCAARDGFTGNSANWIAPYISIQQMKIDSDALPLITARRIATVI</sequence>
<evidence type="ECO:0000256" key="1">
    <source>
        <dbReference type="SAM" id="SignalP"/>
    </source>
</evidence>
<keyword evidence="3" id="KW-1185">Reference proteome</keyword>
<feature type="chain" id="PRO_5008270324" description="Secreted protein" evidence="1">
    <location>
        <begin position="21"/>
        <end position="346"/>
    </location>
</feature>
<dbReference type="EMBL" id="KQ976749">
    <property type="protein sequence ID" value="KYN08801.1"/>
    <property type="molecule type" value="Genomic_DNA"/>
</dbReference>
<evidence type="ECO:0008006" key="4">
    <source>
        <dbReference type="Google" id="ProtNLM"/>
    </source>
</evidence>
<organism evidence="2 3">
    <name type="scientific">Cyphomyrmex costatus</name>
    <dbReference type="NCBI Taxonomy" id="456900"/>
    <lineage>
        <taxon>Eukaryota</taxon>
        <taxon>Metazoa</taxon>
        <taxon>Ecdysozoa</taxon>
        <taxon>Arthropoda</taxon>
        <taxon>Hexapoda</taxon>
        <taxon>Insecta</taxon>
        <taxon>Pterygota</taxon>
        <taxon>Neoptera</taxon>
        <taxon>Endopterygota</taxon>
        <taxon>Hymenoptera</taxon>
        <taxon>Apocrita</taxon>
        <taxon>Aculeata</taxon>
        <taxon>Formicoidea</taxon>
        <taxon>Formicidae</taxon>
        <taxon>Myrmicinae</taxon>
        <taxon>Cyphomyrmex</taxon>
    </lineage>
</organism>